<gene>
    <name evidence="3" type="ORF">GMARGA_LOCUS17202</name>
</gene>
<keyword evidence="4" id="KW-1185">Reference proteome</keyword>
<sequence length="191" mass="22591">MFLNRLKGNNATIIAIAASKNLIEAIIAAKRVENRKIVQQQMGNELNDLKKSIEGLVVNYVTLFAQIKDTRIEHPCDNFYRRHPYDNDNNKDWSLNKRIQVQRNGPQCYNCGEFGHYTKNCLSKEIYNLENEKLVKRTVKHPTKPEWNERLRKRKLVNILQHEIGDECKLTMNMKKIIQPFQQKFDVKEDY</sequence>
<dbReference type="Gene3D" id="4.10.60.10">
    <property type="entry name" value="Zinc finger, CCHC-type"/>
    <property type="match status" value="1"/>
</dbReference>
<protein>
    <submittedName>
        <fullName evidence="3">29470_t:CDS:1</fullName>
    </submittedName>
</protein>
<dbReference type="Pfam" id="PF00098">
    <property type="entry name" value="zf-CCHC"/>
    <property type="match status" value="1"/>
</dbReference>
<keyword evidence="1" id="KW-0863">Zinc-finger</keyword>
<dbReference type="InterPro" id="IPR036875">
    <property type="entry name" value="Znf_CCHC_sf"/>
</dbReference>
<accession>A0ABN7VDN8</accession>
<dbReference type="PROSITE" id="PS50158">
    <property type="entry name" value="ZF_CCHC"/>
    <property type="match status" value="1"/>
</dbReference>
<organism evidence="3 4">
    <name type="scientific">Gigaspora margarita</name>
    <dbReference type="NCBI Taxonomy" id="4874"/>
    <lineage>
        <taxon>Eukaryota</taxon>
        <taxon>Fungi</taxon>
        <taxon>Fungi incertae sedis</taxon>
        <taxon>Mucoromycota</taxon>
        <taxon>Glomeromycotina</taxon>
        <taxon>Glomeromycetes</taxon>
        <taxon>Diversisporales</taxon>
        <taxon>Gigasporaceae</taxon>
        <taxon>Gigaspora</taxon>
    </lineage>
</organism>
<dbReference type="SUPFAM" id="SSF57756">
    <property type="entry name" value="Retrovirus zinc finger-like domains"/>
    <property type="match status" value="1"/>
</dbReference>
<dbReference type="Proteomes" id="UP000789901">
    <property type="component" value="Unassembled WGS sequence"/>
</dbReference>
<dbReference type="InterPro" id="IPR001878">
    <property type="entry name" value="Znf_CCHC"/>
</dbReference>
<evidence type="ECO:0000259" key="2">
    <source>
        <dbReference type="PROSITE" id="PS50158"/>
    </source>
</evidence>
<keyword evidence="1" id="KW-0862">Zinc</keyword>
<evidence type="ECO:0000313" key="3">
    <source>
        <dbReference type="EMBL" id="CAG8758566.1"/>
    </source>
</evidence>
<dbReference type="EMBL" id="CAJVQB010012885">
    <property type="protein sequence ID" value="CAG8758566.1"/>
    <property type="molecule type" value="Genomic_DNA"/>
</dbReference>
<dbReference type="SMART" id="SM00343">
    <property type="entry name" value="ZnF_C2HC"/>
    <property type="match status" value="1"/>
</dbReference>
<proteinExistence type="predicted"/>
<feature type="domain" description="CCHC-type" evidence="2">
    <location>
        <begin position="108"/>
        <end position="121"/>
    </location>
</feature>
<keyword evidence="1" id="KW-0479">Metal-binding</keyword>
<evidence type="ECO:0000313" key="4">
    <source>
        <dbReference type="Proteomes" id="UP000789901"/>
    </source>
</evidence>
<name>A0ABN7VDN8_GIGMA</name>
<comment type="caution">
    <text evidence="3">The sequence shown here is derived from an EMBL/GenBank/DDBJ whole genome shotgun (WGS) entry which is preliminary data.</text>
</comment>
<reference evidence="3 4" key="1">
    <citation type="submission" date="2021-06" db="EMBL/GenBank/DDBJ databases">
        <authorList>
            <person name="Kallberg Y."/>
            <person name="Tangrot J."/>
            <person name="Rosling A."/>
        </authorList>
    </citation>
    <scope>NUCLEOTIDE SEQUENCE [LARGE SCALE GENOMIC DNA]</scope>
    <source>
        <strain evidence="3 4">120-4 pot B 10/14</strain>
    </source>
</reference>
<evidence type="ECO:0000256" key="1">
    <source>
        <dbReference type="PROSITE-ProRule" id="PRU00047"/>
    </source>
</evidence>